<dbReference type="AlphaFoldDB" id="A0A834I1L1"/>
<protein>
    <submittedName>
        <fullName evidence="3">Uncharacterized protein</fullName>
    </submittedName>
</protein>
<gene>
    <name evidence="3" type="ORF">GWI33_015881</name>
</gene>
<evidence type="ECO:0000313" key="4">
    <source>
        <dbReference type="Proteomes" id="UP000625711"/>
    </source>
</evidence>
<comment type="subcellular location">
    <subcellularLocation>
        <location evidence="1">Secreted</location>
    </subcellularLocation>
</comment>
<evidence type="ECO:0000256" key="2">
    <source>
        <dbReference type="ARBA" id="ARBA00022525"/>
    </source>
</evidence>
<dbReference type="SUPFAM" id="SSF55797">
    <property type="entry name" value="PR-1-like"/>
    <property type="match status" value="1"/>
</dbReference>
<proteinExistence type="predicted"/>
<dbReference type="Gene3D" id="3.40.33.10">
    <property type="entry name" value="CAP"/>
    <property type="match status" value="1"/>
</dbReference>
<dbReference type="OrthoDB" id="43654at2759"/>
<keyword evidence="4" id="KW-1185">Reference proteome</keyword>
<sequence length="85" mass="9692">MLWAETNLIGCGFAFYYDPSKGYTKNYVCNYGPGGNVLGQTPYEKGYPRCNEYGLQESSRYSGLCLKPNNYYYGISNFILDRVSH</sequence>
<organism evidence="3 4">
    <name type="scientific">Rhynchophorus ferrugineus</name>
    <name type="common">Red palm weevil</name>
    <name type="synonym">Curculio ferrugineus</name>
    <dbReference type="NCBI Taxonomy" id="354439"/>
    <lineage>
        <taxon>Eukaryota</taxon>
        <taxon>Metazoa</taxon>
        <taxon>Ecdysozoa</taxon>
        <taxon>Arthropoda</taxon>
        <taxon>Hexapoda</taxon>
        <taxon>Insecta</taxon>
        <taxon>Pterygota</taxon>
        <taxon>Neoptera</taxon>
        <taxon>Endopterygota</taxon>
        <taxon>Coleoptera</taxon>
        <taxon>Polyphaga</taxon>
        <taxon>Cucujiformia</taxon>
        <taxon>Curculionidae</taxon>
        <taxon>Dryophthorinae</taxon>
        <taxon>Rhynchophorus</taxon>
    </lineage>
</organism>
<evidence type="ECO:0000256" key="1">
    <source>
        <dbReference type="ARBA" id="ARBA00004613"/>
    </source>
</evidence>
<keyword evidence="2" id="KW-0964">Secreted</keyword>
<accession>A0A834I1L1</accession>
<comment type="caution">
    <text evidence="3">The sequence shown here is derived from an EMBL/GenBank/DDBJ whole genome shotgun (WGS) entry which is preliminary data.</text>
</comment>
<dbReference type="InterPro" id="IPR035940">
    <property type="entry name" value="CAP_sf"/>
</dbReference>
<evidence type="ECO:0000313" key="3">
    <source>
        <dbReference type="EMBL" id="KAF7271219.1"/>
    </source>
</evidence>
<dbReference type="Proteomes" id="UP000625711">
    <property type="component" value="Unassembled WGS sequence"/>
</dbReference>
<dbReference type="EMBL" id="JAACXV010014000">
    <property type="protein sequence ID" value="KAF7271219.1"/>
    <property type="molecule type" value="Genomic_DNA"/>
</dbReference>
<name>A0A834I1L1_RHYFE</name>
<reference evidence="3" key="1">
    <citation type="submission" date="2020-08" db="EMBL/GenBank/DDBJ databases">
        <title>Genome sequencing and assembly of the red palm weevil Rhynchophorus ferrugineus.</title>
        <authorList>
            <person name="Dias G.B."/>
            <person name="Bergman C.M."/>
            <person name="Manee M."/>
        </authorList>
    </citation>
    <scope>NUCLEOTIDE SEQUENCE</scope>
    <source>
        <strain evidence="3">AA-2017</strain>
        <tissue evidence="3">Whole larva</tissue>
    </source>
</reference>